<dbReference type="SMART" id="SM00421">
    <property type="entry name" value="HTH_LUXR"/>
    <property type="match status" value="1"/>
</dbReference>
<dbReference type="InterPro" id="IPR000792">
    <property type="entry name" value="Tscrpt_reg_LuxR_C"/>
</dbReference>
<dbReference type="EMBL" id="CP023526">
    <property type="protein sequence ID" value="ATF95493.1"/>
    <property type="molecule type" value="Genomic_DNA"/>
</dbReference>
<organism evidence="3 5">
    <name type="scientific">Cedecea neteri</name>
    <dbReference type="NCBI Taxonomy" id="158822"/>
    <lineage>
        <taxon>Bacteria</taxon>
        <taxon>Pseudomonadati</taxon>
        <taxon>Pseudomonadota</taxon>
        <taxon>Gammaproteobacteria</taxon>
        <taxon>Enterobacterales</taxon>
        <taxon>Enterobacteriaceae</taxon>
        <taxon>Cedecea</taxon>
    </lineage>
</organism>
<evidence type="ECO:0000259" key="2">
    <source>
        <dbReference type="SMART" id="SM00421"/>
    </source>
</evidence>
<keyword evidence="3" id="KW-0614">Plasmid</keyword>
<evidence type="ECO:0000313" key="5">
    <source>
        <dbReference type="Proteomes" id="UP000217979"/>
    </source>
</evidence>
<feature type="domain" description="HTH luxR-type" evidence="2">
    <location>
        <begin position="153"/>
        <end position="210"/>
    </location>
</feature>
<evidence type="ECO:0000313" key="6">
    <source>
        <dbReference type="Proteomes" id="UP000251197"/>
    </source>
</evidence>
<dbReference type="GO" id="GO:0003677">
    <property type="term" value="F:DNA binding"/>
    <property type="evidence" value="ECO:0007669"/>
    <property type="project" value="UniProtKB-KW"/>
</dbReference>
<evidence type="ECO:0000313" key="3">
    <source>
        <dbReference type="EMBL" id="ATF95493.1"/>
    </source>
</evidence>
<geneLocation type="plasmid" evidence="3">
    <name>unnamed</name>
</geneLocation>
<reference evidence="4 6" key="2">
    <citation type="submission" date="2018-06" db="EMBL/GenBank/DDBJ databases">
        <authorList>
            <consortium name="Pathogen Informatics"/>
            <person name="Doyle S."/>
        </authorList>
    </citation>
    <scope>NUCLEOTIDE SEQUENCE [LARGE SCALE GENOMIC DNA]</scope>
    <source>
        <strain evidence="4 6">NCTC12120</strain>
    </source>
</reference>
<name>A0A291E6C9_9ENTR</name>
<dbReference type="GO" id="GO:0006355">
    <property type="term" value="P:regulation of DNA-templated transcription"/>
    <property type="evidence" value="ECO:0007669"/>
    <property type="project" value="InterPro"/>
</dbReference>
<protein>
    <submittedName>
        <fullName evidence="4">Bacterial regulatory proteins, luxR family</fullName>
    </submittedName>
    <submittedName>
        <fullName evidence="3">Helix-turn-helix transcriptional regulator</fullName>
    </submittedName>
</protein>
<proteinExistence type="predicted"/>
<dbReference type="Proteomes" id="UP000217979">
    <property type="component" value="Plasmid unnamed"/>
</dbReference>
<dbReference type="Proteomes" id="UP000251197">
    <property type="component" value="Unassembled WGS sequence"/>
</dbReference>
<dbReference type="AlphaFoldDB" id="A0A291E6C9"/>
<evidence type="ECO:0000256" key="1">
    <source>
        <dbReference type="ARBA" id="ARBA00023125"/>
    </source>
</evidence>
<accession>A0A291E6C9</accession>
<evidence type="ECO:0000313" key="4">
    <source>
        <dbReference type="EMBL" id="SQC92071.1"/>
    </source>
</evidence>
<dbReference type="EMBL" id="UAVU01000009">
    <property type="protein sequence ID" value="SQC92071.1"/>
    <property type="molecule type" value="Genomic_DNA"/>
</dbReference>
<keyword evidence="1" id="KW-0238">DNA-binding</keyword>
<sequence>MSKVLPSDSGSDISLLVSMLEHLDEPWGLKLPDSRHLYMNAAALSYTLTPSNFDFEGKYDAEFPACWAELSADLIEHDRVTGLSRKKVTVIETDYWYGQGHLLPFISEKTPVFSATGELVCIVWNAKPLTSLSPLSFISKTKPGILTTEVTGQGNFTAAEHDIIFLLLQRFSIKEIARVYNLSARTIGNRVQEIYYKADVHSREQFVEYCRHTALNSYIPPSLLNKSIVFI</sequence>
<dbReference type="SUPFAM" id="SSF46894">
    <property type="entry name" value="C-terminal effector domain of the bipartite response regulators"/>
    <property type="match status" value="1"/>
</dbReference>
<dbReference type="Gene3D" id="1.10.10.10">
    <property type="entry name" value="Winged helix-like DNA-binding domain superfamily/Winged helix DNA-binding domain"/>
    <property type="match status" value="1"/>
</dbReference>
<reference evidence="3 5" key="1">
    <citation type="submission" date="2017-09" db="EMBL/GenBank/DDBJ databases">
        <title>FDA dAtabase for Regulatory Grade micrObial Sequences (FDA-ARGOS): Supporting development and validation of Infectious Disease Dx tests.</title>
        <authorList>
            <person name="Minogue T."/>
            <person name="Wolcott M."/>
            <person name="Wasieloski L."/>
            <person name="Aguilar W."/>
            <person name="Moore D."/>
            <person name="Tallon L."/>
            <person name="Sadzewicz L."/>
            <person name="Ott S."/>
            <person name="Zhao X."/>
            <person name="Nagaraj S."/>
            <person name="Vavikolanu K."/>
            <person name="Aluvathingal J."/>
            <person name="Nadendla S."/>
            <person name="Sichtig H."/>
        </authorList>
    </citation>
    <scope>NUCLEOTIDE SEQUENCE [LARGE SCALE GENOMIC DNA]</scope>
    <source>
        <strain evidence="3 5">FDAARGOS_392</strain>
        <plasmid evidence="5">Plasmid unnamed</plasmid>
        <plasmid evidence="3">unnamed</plasmid>
    </source>
</reference>
<dbReference type="InterPro" id="IPR036388">
    <property type="entry name" value="WH-like_DNA-bd_sf"/>
</dbReference>
<dbReference type="InterPro" id="IPR016032">
    <property type="entry name" value="Sig_transdc_resp-reg_C-effctor"/>
</dbReference>
<gene>
    <name evidence="3" type="ORF">CO704_25825</name>
    <name evidence="4" type="ORF">NCTC12120_05257</name>
</gene>
<dbReference type="RefSeq" id="WP_061278985.1">
    <property type="nucleotide sequence ID" value="NZ_CP023526.1"/>
</dbReference>